<dbReference type="Pfam" id="PF12776">
    <property type="entry name" value="Myb_DNA-bind_3"/>
    <property type="match status" value="1"/>
</dbReference>
<feature type="compositionally biased region" description="Low complexity" evidence="1">
    <location>
        <begin position="25"/>
        <end position="42"/>
    </location>
</feature>
<proteinExistence type="predicted"/>
<evidence type="ECO:0000259" key="2">
    <source>
        <dbReference type="Pfam" id="PF12776"/>
    </source>
</evidence>
<evidence type="ECO:0000256" key="1">
    <source>
        <dbReference type="SAM" id="MobiDB-lite"/>
    </source>
</evidence>
<dbReference type="OrthoDB" id="618098at2759"/>
<keyword evidence="4" id="KW-1185">Reference proteome</keyword>
<feature type="compositionally biased region" description="Pro residues" evidence="1">
    <location>
        <begin position="1"/>
        <end position="14"/>
    </location>
</feature>
<dbReference type="InterPro" id="IPR024752">
    <property type="entry name" value="Myb/SANT-like_dom"/>
</dbReference>
<evidence type="ECO:0000313" key="4">
    <source>
        <dbReference type="Proteomes" id="UP000094065"/>
    </source>
</evidence>
<dbReference type="Proteomes" id="UP000094065">
    <property type="component" value="Unassembled WGS sequence"/>
</dbReference>
<accession>A0A1E3HAH9</accession>
<evidence type="ECO:0000313" key="3">
    <source>
        <dbReference type="EMBL" id="ODN73348.1"/>
    </source>
</evidence>
<feature type="region of interest" description="Disordered" evidence="1">
    <location>
        <begin position="1"/>
        <end position="57"/>
    </location>
</feature>
<gene>
    <name evidence="3" type="ORF">L202_07890</name>
</gene>
<name>A0A1E3HAH9_9TREE</name>
<protein>
    <recommendedName>
        <fullName evidence="2">Myb/SANT-like domain-containing protein</fullName>
    </recommendedName>
</protein>
<dbReference type="AlphaFoldDB" id="A0A1E3HAH9"/>
<dbReference type="RefSeq" id="XP_018989260.1">
    <property type="nucleotide sequence ID" value="XM_019142689.1"/>
</dbReference>
<reference evidence="3 4" key="1">
    <citation type="submission" date="2016-06" db="EMBL/GenBank/DDBJ databases">
        <title>Evolution of pathogenesis and genome organization in the Tremellales.</title>
        <authorList>
            <person name="Cuomo C."/>
            <person name="Litvintseva A."/>
            <person name="Heitman J."/>
            <person name="Chen Y."/>
            <person name="Sun S."/>
            <person name="Springer D."/>
            <person name="Dromer F."/>
            <person name="Young S."/>
            <person name="Zeng Q."/>
            <person name="Chapman S."/>
            <person name="Gujja S."/>
            <person name="Saif S."/>
            <person name="Birren B."/>
        </authorList>
    </citation>
    <scope>NUCLEOTIDE SEQUENCE [LARGE SCALE GENOMIC DNA]</scope>
    <source>
        <strain evidence="3 4">CBS 6039</strain>
    </source>
</reference>
<feature type="compositionally biased region" description="Low complexity" evidence="1">
    <location>
        <begin position="48"/>
        <end position="57"/>
    </location>
</feature>
<feature type="domain" description="Myb/SANT-like" evidence="2">
    <location>
        <begin position="98"/>
        <end position="144"/>
    </location>
</feature>
<organism evidence="3 4">
    <name type="scientific">Cryptococcus amylolentus CBS 6039</name>
    <dbReference type="NCBI Taxonomy" id="1295533"/>
    <lineage>
        <taxon>Eukaryota</taxon>
        <taxon>Fungi</taxon>
        <taxon>Dikarya</taxon>
        <taxon>Basidiomycota</taxon>
        <taxon>Agaricomycotina</taxon>
        <taxon>Tremellomycetes</taxon>
        <taxon>Tremellales</taxon>
        <taxon>Cryptococcaceae</taxon>
        <taxon>Cryptococcus</taxon>
    </lineage>
</organism>
<comment type="caution">
    <text evidence="3">The sequence shown here is derived from an EMBL/GenBank/DDBJ whole genome shotgun (WGS) entry which is preliminary data.</text>
</comment>
<sequence>MSVPQHPPPSPPKHQPATKKKKTQKTTNPDVASVTPATASPTPGAPGTPGVAAAASTQDWSNKETLVMLRELVDRRLWILGAKVVHQDLAEEDSGTVLRTDKSLKGKINTLRKDYKLIATLLNDSSGFGWNDELKCVCHEDDFW</sequence>
<dbReference type="EMBL" id="AWGJ01000013">
    <property type="protein sequence ID" value="ODN73348.1"/>
    <property type="molecule type" value="Genomic_DNA"/>
</dbReference>
<dbReference type="GeneID" id="30159199"/>